<evidence type="ECO:0000313" key="1">
    <source>
        <dbReference type="EMBL" id="MBB4660242.1"/>
    </source>
</evidence>
<dbReference type="Proteomes" id="UP000563524">
    <property type="component" value="Unassembled WGS sequence"/>
</dbReference>
<evidence type="ECO:0008006" key="3">
    <source>
        <dbReference type="Google" id="ProtNLM"/>
    </source>
</evidence>
<dbReference type="AlphaFoldDB" id="A0A840I6X9"/>
<keyword evidence="2" id="KW-1185">Reference proteome</keyword>
<comment type="caution">
    <text evidence="1">The sequence shown here is derived from an EMBL/GenBank/DDBJ whole genome shotgun (WGS) entry which is preliminary data.</text>
</comment>
<name>A0A840I6X9_9PROT</name>
<dbReference type="EMBL" id="JACHOB010000007">
    <property type="protein sequence ID" value="MBB4660242.1"/>
    <property type="molecule type" value="Genomic_DNA"/>
</dbReference>
<organism evidence="1 2">
    <name type="scientific">Parvularcula dongshanensis</name>
    <dbReference type="NCBI Taxonomy" id="1173995"/>
    <lineage>
        <taxon>Bacteria</taxon>
        <taxon>Pseudomonadati</taxon>
        <taxon>Pseudomonadota</taxon>
        <taxon>Alphaproteobacteria</taxon>
        <taxon>Parvularculales</taxon>
        <taxon>Parvularculaceae</taxon>
        <taxon>Parvularcula</taxon>
    </lineage>
</organism>
<gene>
    <name evidence="1" type="ORF">GGQ59_002792</name>
</gene>
<proteinExistence type="predicted"/>
<sequence>MLDSERHIEHDRLATPLRAYLEKVLHTRVKVRAWGGADGLPVFLARGYDFAELVIERIACLVMSFHGDAEPRPSNIEKHVRQVRNVYEGPVAFASSSMSSTFRDRLIEAGVPFIVPGNQLYFPELAIDLREHFISPAPPKRDQMAPATQAVFFHYLLNPEDWPMPVSELAGHLGYSAMTVGRAFDELAGFSLGRIQRSGRVKLLRFRSDPKTLIDSAKTLLTTPVLREHRVRWRRDPEPLQLGGLSALGELSMIDANELRCYAVSQHEAKRLKGDRTCEEVDVYVEAEARLEVWRYDPRLLSRDRIVDPLSLYAQFWNDPDERVSGAAYDMLENLEW</sequence>
<reference evidence="1 2" key="1">
    <citation type="submission" date="2020-08" db="EMBL/GenBank/DDBJ databases">
        <title>Genomic Encyclopedia of Type Strains, Phase IV (KMG-IV): sequencing the most valuable type-strain genomes for metagenomic binning, comparative biology and taxonomic classification.</title>
        <authorList>
            <person name="Goeker M."/>
        </authorList>
    </citation>
    <scope>NUCLEOTIDE SEQUENCE [LARGE SCALE GENOMIC DNA]</scope>
    <source>
        <strain evidence="1 2">DSM 102850</strain>
    </source>
</reference>
<accession>A0A840I6X9</accession>
<evidence type="ECO:0000313" key="2">
    <source>
        <dbReference type="Proteomes" id="UP000563524"/>
    </source>
</evidence>
<protein>
    <recommendedName>
        <fullName evidence="3">MarR family transcriptional regulator</fullName>
    </recommendedName>
</protein>